<comment type="caution">
    <text evidence="2">The sequence shown here is derived from an EMBL/GenBank/DDBJ whole genome shotgun (WGS) entry which is preliminary data.</text>
</comment>
<dbReference type="EMBL" id="AFZF02000004">
    <property type="protein sequence ID" value="EHL17420.1"/>
    <property type="molecule type" value="Genomic_DNA"/>
</dbReference>
<dbReference type="HOGENOM" id="CLU_2975275_0_0_9"/>
<dbReference type="AlphaFoldDB" id="V9HUL1"/>
<evidence type="ECO:0000256" key="1">
    <source>
        <dbReference type="SAM" id="Coils"/>
    </source>
</evidence>
<dbReference type="RefSeq" id="WP_009527220.1">
    <property type="nucleotide sequence ID" value="NZ_JH815225.1"/>
</dbReference>
<accession>V9HUL1</accession>
<reference evidence="2 3" key="1">
    <citation type="submission" date="2012-05" db="EMBL/GenBank/DDBJ databases">
        <title>The Genome Sequence of Eubacteriaceae bacterium CM2.</title>
        <authorList>
            <consortium name="The Broad Institute Genome Sequencing Platform"/>
            <person name="Earl A."/>
            <person name="Ward D."/>
            <person name="Feldgarden M."/>
            <person name="Gevers D."/>
            <person name="Sizova M."/>
            <person name="Hazen A."/>
            <person name="Epstein S."/>
            <person name="Walker B."/>
            <person name="Young S.K."/>
            <person name="Zeng Q."/>
            <person name="Gargeya S."/>
            <person name="Fitzgerald M."/>
            <person name="Haas B."/>
            <person name="Abouelleil A."/>
            <person name="Alvarado L."/>
            <person name="Arachchi H.M."/>
            <person name="Berlin A."/>
            <person name="Chapman S.B."/>
            <person name="Goldberg J."/>
            <person name="Griggs A."/>
            <person name="Gujja S."/>
            <person name="Hansen M."/>
            <person name="Howarth C."/>
            <person name="Imamovic A."/>
            <person name="Larimer J."/>
            <person name="McCowen C."/>
            <person name="Montmayeur A."/>
            <person name="Murphy C."/>
            <person name="Neiman D."/>
            <person name="Pearson M."/>
            <person name="Priest M."/>
            <person name="Roberts A."/>
            <person name="Saif S."/>
            <person name="Shea T."/>
            <person name="Sisk P."/>
            <person name="Sykes S."/>
            <person name="Wortman J."/>
            <person name="Nusbaum C."/>
            <person name="Birren B."/>
        </authorList>
    </citation>
    <scope>NUCLEOTIDE SEQUENCE [LARGE SCALE GENOMIC DNA]</scope>
    <source>
        <strain evidence="2 3">CM2</strain>
    </source>
</reference>
<sequence length="58" mass="6962">MKVKEVTISLTKRELDILTMAIESYQDEIEDDEHKDEVDAVWDDLYELDKVFKKEEEI</sequence>
<evidence type="ECO:0000313" key="3">
    <source>
        <dbReference type="Proteomes" id="UP000017818"/>
    </source>
</evidence>
<evidence type="ECO:0000313" key="2">
    <source>
        <dbReference type="EMBL" id="EHL17420.1"/>
    </source>
</evidence>
<organism evidence="2 3">
    <name type="scientific">Peptoanaerobacter stomatis</name>
    <dbReference type="NCBI Taxonomy" id="796937"/>
    <lineage>
        <taxon>Bacteria</taxon>
        <taxon>Bacillati</taxon>
        <taxon>Bacillota</taxon>
        <taxon>Clostridia</taxon>
        <taxon>Peptostreptococcales</taxon>
        <taxon>Filifactoraceae</taxon>
        <taxon>Peptoanaerobacter</taxon>
    </lineage>
</organism>
<feature type="coiled-coil region" evidence="1">
    <location>
        <begin position="8"/>
        <end position="35"/>
    </location>
</feature>
<proteinExistence type="predicted"/>
<keyword evidence="1" id="KW-0175">Coiled coil</keyword>
<dbReference type="Proteomes" id="UP000017818">
    <property type="component" value="Unassembled WGS sequence"/>
</dbReference>
<name>V9HUL1_9FIRM</name>
<gene>
    <name evidence="2" type="ORF">HMPREF9630_00587</name>
</gene>
<protein>
    <submittedName>
        <fullName evidence="2">Uncharacterized protein</fullName>
    </submittedName>
</protein>